<protein>
    <submittedName>
        <fullName evidence="3">Uncharacterized protein</fullName>
    </submittedName>
</protein>
<name>A0A0E0I7W5_ORYNI</name>
<dbReference type="AlphaFoldDB" id="A0A0E0I7W5"/>
<keyword evidence="2" id="KW-0472">Membrane</keyword>
<feature type="transmembrane region" description="Helical" evidence="2">
    <location>
        <begin position="6"/>
        <end position="28"/>
    </location>
</feature>
<evidence type="ECO:0000313" key="3">
    <source>
        <dbReference type="EnsemblPlants" id="ONIVA08G04830.2"/>
    </source>
</evidence>
<evidence type="ECO:0000256" key="2">
    <source>
        <dbReference type="SAM" id="Phobius"/>
    </source>
</evidence>
<dbReference type="EnsemblPlants" id="ONIVA08G04830.2">
    <property type="protein sequence ID" value="ONIVA08G04830.2"/>
    <property type="gene ID" value="ONIVA08G04830"/>
</dbReference>
<evidence type="ECO:0000313" key="4">
    <source>
        <dbReference type="Proteomes" id="UP000006591"/>
    </source>
</evidence>
<dbReference type="Gramene" id="ONIVA08G04830.2">
    <property type="protein sequence ID" value="ONIVA08G04830.2"/>
    <property type="gene ID" value="ONIVA08G04830"/>
</dbReference>
<proteinExistence type="predicted"/>
<keyword evidence="4" id="KW-1185">Reference proteome</keyword>
<dbReference type="Proteomes" id="UP000006591">
    <property type="component" value="Chromosome 8"/>
</dbReference>
<feature type="region of interest" description="Disordered" evidence="1">
    <location>
        <begin position="35"/>
        <end position="75"/>
    </location>
</feature>
<sequence length="132" mass="15255">MGPPVREILFFSFSLLLPPVFFFLLFFFPCNSREKERRGAGAPMVERPRRRRPSVLPDNAHPGKWSPSEGERRPERQVEELLFGCKGGGYGGLMEWIGKRGKGKNGIISSRRTRWREGLACEALVREIERWH</sequence>
<reference evidence="3" key="2">
    <citation type="submission" date="2018-04" db="EMBL/GenBank/DDBJ databases">
        <title>OnivRS2 (Oryza nivara Reference Sequence Version 2).</title>
        <authorList>
            <person name="Zhang J."/>
            <person name="Kudrna D."/>
            <person name="Lee S."/>
            <person name="Talag J."/>
            <person name="Rajasekar S."/>
            <person name="Welchert J."/>
            <person name="Hsing Y.-I."/>
            <person name="Wing R.A."/>
        </authorList>
    </citation>
    <scope>NUCLEOTIDE SEQUENCE [LARGE SCALE GENOMIC DNA]</scope>
    <source>
        <strain evidence="3">SL10</strain>
    </source>
</reference>
<organism evidence="3">
    <name type="scientific">Oryza nivara</name>
    <name type="common">Indian wild rice</name>
    <name type="synonym">Oryza sativa f. spontanea</name>
    <dbReference type="NCBI Taxonomy" id="4536"/>
    <lineage>
        <taxon>Eukaryota</taxon>
        <taxon>Viridiplantae</taxon>
        <taxon>Streptophyta</taxon>
        <taxon>Embryophyta</taxon>
        <taxon>Tracheophyta</taxon>
        <taxon>Spermatophyta</taxon>
        <taxon>Magnoliopsida</taxon>
        <taxon>Liliopsida</taxon>
        <taxon>Poales</taxon>
        <taxon>Poaceae</taxon>
        <taxon>BOP clade</taxon>
        <taxon>Oryzoideae</taxon>
        <taxon>Oryzeae</taxon>
        <taxon>Oryzinae</taxon>
        <taxon>Oryza</taxon>
    </lineage>
</organism>
<evidence type="ECO:0000256" key="1">
    <source>
        <dbReference type="SAM" id="MobiDB-lite"/>
    </source>
</evidence>
<keyword evidence="2" id="KW-0812">Transmembrane</keyword>
<dbReference type="HOGENOM" id="CLU_1962968_0_0_1"/>
<accession>A0A0E0I7W5</accession>
<keyword evidence="2" id="KW-1133">Transmembrane helix</keyword>
<reference evidence="3" key="1">
    <citation type="submission" date="2015-04" db="UniProtKB">
        <authorList>
            <consortium name="EnsemblPlants"/>
        </authorList>
    </citation>
    <scope>IDENTIFICATION</scope>
    <source>
        <strain evidence="3">SL10</strain>
    </source>
</reference>